<gene>
    <name evidence="2" type="ORF">OG517_41305</name>
</gene>
<dbReference type="Proteomes" id="UP001432039">
    <property type="component" value="Chromosome"/>
</dbReference>
<proteinExistence type="predicted"/>
<sequence>MTRARSGATVAAAVLILALCSALTITVLHARYPVPPASGVHATGTTLLGETGAPWTATLPNPGQQPPAGLMRDALGCVPLFRWAAESRAVPRGQATVAYAVGASPSHAAVVRGIRVVKGPRLTVPRGDDVGCASNDGDERQSVLTTGDGKPVRPVRLSLDAGATRQSAALIVRAGGSATGMVAVTTASCTCAWWLELDVEEGGKRVTVRVDDGGRPFTLAPPTATPLATPADEALEAPRPLSRAFGDPQPTRSGVSVAVGLLPEPESWEAESDTPLDPASAVGGEAALGGVGCRRMYASVLRGGGVPAGEHQLKLEISGPAGKEGAVLDARVRLESVRGDAGQRYRYSCAPAGVDAHKAYDRPDIDRSVYLDTLHALGPFPSGSLKYDPDWTPERGVGKSMPLAVDELFTFSTASAGGGPGAFGISAVVGPEQATFGFTVEVTVTLPTGERTEFTLSDHGKPFLLGPGTAKLSASRQEDLHEPRNGPRSHYDLPAE</sequence>
<evidence type="ECO:0000313" key="3">
    <source>
        <dbReference type="Proteomes" id="UP001432039"/>
    </source>
</evidence>
<evidence type="ECO:0008006" key="4">
    <source>
        <dbReference type="Google" id="ProtNLM"/>
    </source>
</evidence>
<accession>A0ABZ1TPH2</accession>
<reference evidence="2" key="1">
    <citation type="submission" date="2022-10" db="EMBL/GenBank/DDBJ databases">
        <title>The complete genomes of actinobacterial strains from the NBC collection.</title>
        <authorList>
            <person name="Joergensen T.S."/>
            <person name="Alvarez Arevalo M."/>
            <person name="Sterndorff E.B."/>
            <person name="Faurdal D."/>
            <person name="Vuksanovic O."/>
            <person name="Mourched A.-S."/>
            <person name="Charusanti P."/>
            <person name="Shaw S."/>
            <person name="Blin K."/>
            <person name="Weber T."/>
        </authorList>
    </citation>
    <scope>NUCLEOTIDE SEQUENCE</scope>
    <source>
        <strain evidence="2">NBC_00248</strain>
    </source>
</reference>
<feature type="region of interest" description="Disordered" evidence="1">
    <location>
        <begin position="456"/>
        <end position="496"/>
    </location>
</feature>
<name>A0ABZ1TPH2_STRVG</name>
<evidence type="ECO:0000313" key="2">
    <source>
        <dbReference type="EMBL" id="WUQ17308.1"/>
    </source>
</evidence>
<feature type="compositionally biased region" description="Basic and acidic residues" evidence="1">
    <location>
        <begin position="476"/>
        <end position="496"/>
    </location>
</feature>
<feature type="region of interest" description="Disordered" evidence="1">
    <location>
        <begin position="127"/>
        <end position="151"/>
    </location>
</feature>
<dbReference type="RefSeq" id="WP_328965530.1">
    <property type="nucleotide sequence ID" value="NZ_CP108090.1"/>
</dbReference>
<organism evidence="2 3">
    <name type="scientific">Streptomyces virginiae</name>
    <name type="common">Streptomyces cinnamonensis</name>
    <dbReference type="NCBI Taxonomy" id="1961"/>
    <lineage>
        <taxon>Bacteria</taxon>
        <taxon>Bacillati</taxon>
        <taxon>Actinomycetota</taxon>
        <taxon>Actinomycetes</taxon>
        <taxon>Kitasatosporales</taxon>
        <taxon>Streptomycetaceae</taxon>
        <taxon>Streptomyces</taxon>
    </lineage>
</organism>
<dbReference type="EMBL" id="CP108090">
    <property type="protein sequence ID" value="WUQ17308.1"/>
    <property type="molecule type" value="Genomic_DNA"/>
</dbReference>
<evidence type="ECO:0000256" key="1">
    <source>
        <dbReference type="SAM" id="MobiDB-lite"/>
    </source>
</evidence>
<protein>
    <recommendedName>
        <fullName evidence="4">Lipoprotein</fullName>
    </recommendedName>
</protein>
<keyword evidence="3" id="KW-1185">Reference proteome</keyword>